<evidence type="ECO:0000256" key="1">
    <source>
        <dbReference type="SAM" id="MobiDB-lite"/>
    </source>
</evidence>
<sequence>MSQSDTSPDSPGSLVEEFSETDTPWIWSMAVPHGPSHVANTPWTPSVVGGEASPPVDEEELLDEPIDDVPKLLPGWYCNARRSDDGVFVGYCSNRAGKGTDHVGDGRCSFHGGAADNAGRENGNYVHGAYSREFHAALLGFVESEHPGTIEAADSDPVARRRLGRYLASFALEKFARSEDPRHLCEFEMALENFGLLTAAGGE</sequence>
<dbReference type="GeneID" id="73902923"/>
<comment type="caution">
    <text evidence="2">The sequence shown here is derived from an EMBL/GenBank/DDBJ whole genome shotgun (WGS) entry which is preliminary data.</text>
</comment>
<keyword evidence="3" id="KW-1185">Reference proteome</keyword>
<accession>A0ABD5NL47</accession>
<feature type="region of interest" description="Disordered" evidence="1">
    <location>
        <begin position="1"/>
        <end position="21"/>
    </location>
</feature>
<dbReference type="Proteomes" id="UP001595846">
    <property type="component" value="Unassembled WGS sequence"/>
</dbReference>
<dbReference type="AlphaFoldDB" id="A0ABD5NL47"/>
<name>A0ABD5NL47_9EURY</name>
<gene>
    <name evidence="2" type="ORF">ACFOUR_04100</name>
</gene>
<organism evidence="2 3">
    <name type="scientific">Halovivax cerinus</name>
    <dbReference type="NCBI Taxonomy" id="1487865"/>
    <lineage>
        <taxon>Archaea</taxon>
        <taxon>Methanobacteriati</taxon>
        <taxon>Methanobacteriota</taxon>
        <taxon>Stenosarchaea group</taxon>
        <taxon>Halobacteria</taxon>
        <taxon>Halobacteriales</taxon>
        <taxon>Natrialbaceae</taxon>
        <taxon>Halovivax</taxon>
    </lineage>
</organism>
<dbReference type="RefSeq" id="WP_256533783.1">
    <property type="nucleotide sequence ID" value="NZ_CP101824.1"/>
</dbReference>
<evidence type="ECO:0000313" key="2">
    <source>
        <dbReference type="EMBL" id="MFC3957555.1"/>
    </source>
</evidence>
<feature type="compositionally biased region" description="Polar residues" evidence="1">
    <location>
        <begin position="1"/>
        <end position="10"/>
    </location>
</feature>
<protein>
    <submittedName>
        <fullName evidence="2">Uncharacterized protein</fullName>
    </submittedName>
</protein>
<reference evidence="2 3" key="1">
    <citation type="journal article" date="2019" name="Int. J. Syst. Evol. Microbiol.">
        <title>The Global Catalogue of Microorganisms (GCM) 10K type strain sequencing project: providing services to taxonomists for standard genome sequencing and annotation.</title>
        <authorList>
            <consortium name="The Broad Institute Genomics Platform"/>
            <consortium name="The Broad Institute Genome Sequencing Center for Infectious Disease"/>
            <person name="Wu L."/>
            <person name="Ma J."/>
        </authorList>
    </citation>
    <scope>NUCLEOTIDE SEQUENCE [LARGE SCALE GENOMIC DNA]</scope>
    <source>
        <strain evidence="2 3">IBRC-M 10256</strain>
    </source>
</reference>
<dbReference type="EMBL" id="JBHSAQ010000002">
    <property type="protein sequence ID" value="MFC3957555.1"/>
    <property type="molecule type" value="Genomic_DNA"/>
</dbReference>
<evidence type="ECO:0000313" key="3">
    <source>
        <dbReference type="Proteomes" id="UP001595846"/>
    </source>
</evidence>
<proteinExistence type="predicted"/>